<accession>A0ABW9W2C0</accession>
<sequence>MNAHLELMNNEVCPTPTADRMRRAATLILSSPTFAKAPRMRQLLSFLIDAKLAGSADQLSEYAIGLAVFRRDPRVYDTALDPVVRVQTGRLRERLADYYRAVGEPDLAEISIPTGGYEPQVVGPAGPAANDGLRLHLAPLRDLSRVSGSDAFLWGLEEELSARLYRTFGAAVMVQDSQSGMHAGATATCYRVEGSLRVEAGRARACMRLVETGAGKIAWVAQFDCDGDLGMARQEALAGDICAGLSRYLTVAAARWSPADRP</sequence>
<proteinExistence type="predicted"/>
<keyword evidence="2" id="KW-1185">Reference proteome</keyword>
<comment type="caution">
    <text evidence="1">The sequence shown here is derived from an EMBL/GenBank/DDBJ whole genome shotgun (WGS) entry which is preliminary data.</text>
</comment>
<dbReference type="Proteomes" id="UP000642144">
    <property type="component" value="Unassembled WGS sequence"/>
</dbReference>
<reference evidence="1 2" key="1">
    <citation type="submission" date="2019-12" db="EMBL/GenBank/DDBJ databases">
        <title>Novel species isolated from a subtropical stream in China.</title>
        <authorList>
            <person name="Lu H."/>
        </authorList>
    </citation>
    <scope>NUCLEOTIDE SEQUENCE [LARGE SCALE GENOMIC DNA]</scope>
    <source>
        <strain evidence="1 2">CY42W</strain>
    </source>
</reference>
<evidence type="ECO:0008006" key="3">
    <source>
        <dbReference type="Google" id="ProtNLM"/>
    </source>
</evidence>
<dbReference type="EMBL" id="WWCT01000012">
    <property type="protein sequence ID" value="MYN27928.1"/>
    <property type="molecule type" value="Genomic_DNA"/>
</dbReference>
<protein>
    <recommendedName>
        <fullName evidence="3">TolB amino-terminal domain-containing protein</fullName>
    </recommendedName>
</protein>
<evidence type="ECO:0000313" key="1">
    <source>
        <dbReference type="EMBL" id="MYN27928.1"/>
    </source>
</evidence>
<organism evidence="1 2">
    <name type="scientific">Duganella levis</name>
    <dbReference type="NCBI Taxonomy" id="2692169"/>
    <lineage>
        <taxon>Bacteria</taxon>
        <taxon>Pseudomonadati</taxon>
        <taxon>Pseudomonadota</taxon>
        <taxon>Betaproteobacteria</taxon>
        <taxon>Burkholderiales</taxon>
        <taxon>Oxalobacteraceae</taxon>
        <taxon>Telluria group</taxon>
        <taxon>Duganella</taxon>
    </lineage>
</organism>
<gene>
    <name evidence="1" type="ORF">GTP69_16075</name>
</gene>
<name>A0ABW9W2C0_9BURK</name>
<dbReference type="RefSeq" id="WP_161055800.1">
    <property type="nucleotide sequence ID" value="NZ_WWCT01000012.1"/>
</dbReference>
<evidence type="ECO:0000313" key="2">
    <source>
        <dbReference type="Proteomes" id="UP000642144"/>
    </source>
</evidence>